<dbReference type="SUPFAM" id="SSF52058">
    <property type="entry name" value="L domain-like"/>
    <property type="match status" value="1"/>
</dbReference>
<dbReference type="InterPro" id="IPR050333">
    <property type="entry name" value="SLRP"/>
</dbReference>
<protein>
    <submittedName>
        <fullName evidence="4">Uncharacterized protein</fullName>
    </submittedName>
</protein>
<gene>
    <name evidence="4" type="ORF">GSLYS_00020499001</name>
</gene>
<dbReference type="InterPro" id="IPR032675">
    <property type="entry name" value="LRR_dom_sf"/>
</dbReference>
<dbReference type="EMBL" id="CAXITT010000912">
    <property type="protein sequence ID" value="CAL1547174.1"/>
    <property type="molecule type" value="Genomic_DNA"/>
</dbReference>
<keyword evidence="2" id="KW-0677">Repeat</keyword>
<reference evidence="4 5" key="1">
    <citation type="submission" date="2024-04" db="EMBL/GenBank/DDBJ databases">
        <authorList>
            <consortium name="Genoscope - CEA"/>
            <person name="William W."/>
        </authorList>
    </citation>
    <scope>NUCLEOTIDE SEQUENCE [LARGE SCALE GENOMIC DNA]</scope>
</reference>
<dbReference type="PROSITE" id="PS51450">
    <property type="entry name" value="LRR"/>
    <property type="match status" value="1"/>
</dbReference>
<dbReference type="Pfam" id="PF13855">
    <property type="entry name" value="LRR_8"/>
    <property type="match status" value="2"/>
</dbReference>
<evidence type="ECO:0000256" key="1">
    <source>
        <dbReference type="ARBA" id="ARBA00022614"/>
    </source>
</evidence>
<evidence type="ECO:0000256" key="3">
    <source>
        <dbReference type="SAM" id="SignalP"/>
    </source>
</evidence>
<sequence>MVVVFIVHCLLMGSDVLAFLQDSCTPPECDVEPNGYLYAVRCVGGTFSAFPIIRNCGVNISVLSLENTLISVLPEASIPAGLSTITFIHNPLKNIHVGAFDYCARTLEELTFNASLDGEIPNALNKFVYLRLLDLSNEKITNWNLPVLQKIGSTVKEVRLTNLGLSSWPTWLNYFTAITSLTVDGNNVTVIPDEWLNTVGAQLIELNLRSSLLSRLPEAMSNLTALTFLDLSYNLITHVANIPPHITNLHLEGNKIVEIGDASFMQMPYLRYLVLDGNPMTTVGAQAFNNTPAVDTLSMTGTNLTRVPMALSDLTDLSILDMSNSVNLVCTCAESGLQTWFEGQRSYYITGQCGSIDIYTFFTTLAKDCPTSVF</sequence>
<keyword evidence="1" id="KW-0433">Leucine-rich repeat</keyword>
<dbReference type="InterPro" id="IPR003591">
    <property type="entry name" value="Leu-rich_rpt_typical-subtyp"/>
</dbReference>
<dbReference type="AlphaFoldDB" id="A0AAV2INC9"/>
<dbReference type="InterPro" id="IPR001611">
    <property type="entry name" value="Leu-rich_rpt"/>
</dbReference>
<proteinExistence type="predicted"/>
<dbReference type="PANTHER" id="PTHR45712:SF22">
    <property type="entry name" value="INSULIN-LIKE GROWTH FACTOR-BINDING PROTEIN COMPLEX ACID LABILE SUBUNIT"/>
    <property type="match status" value="1"/>
</dbReference>
<feature type="chain" id="PRO_5043337551" evidence="3">
    <location>
        <begin position="19"/>
        <end position="374"/>
    </location>
</feature>
<evidence type="ECO:0000256" key="2">
    <source>
        <dbReference type="ARBA" id="ARBA00022737"/>
    </source>
</evidence>
<dbReference type="Proteomes" id="UP001497497">
    <property type="component" value="Unassembled WGS sequence"/>
</dbReference>
<evidence type="ECO:0000313" key="4">
    <source>
        <dbReference type="EMBL" id="CAL1547174.1"/>
    </source>
</evidence>
<accession>A0AAV2INC9</accession>
<evidence type="ECO:0000313" key="5">
    <source>
        <dbReference type="Proteomes" id="UP001497497"/>
    </source>
</evidence>
<keyword evidence="5" id="KW-1185">Reference proteome</keyword>
<name>A0AAV2INC9_LYMST</name>
<dbReference type="SMART" id="SM00369">
    <property type="entry name" value="LRR_TYP"/>
    <property type="match status" value="3"/>
</dbReference>
<organism evidence="4 5">
    <name type="scientific">Lymnaea stagnalis</name>
    <name type="common">Great pond snail</name>
    <name type="synonym">Helix stagnalis</name>
    <dbReference type="NCBI Taxonomy" id="6523"/>
    <lineage>
        <taxon>Eukaryota</taxon>
        <taxon>Metazoa</taxon>
        <taxon>Spiralia</taxon>
        <taxon>Lophotrochozoa</taxon>
        <taxon>Mollusca</taxon>
        <taxon>Gastropoda</taxon>
        <taxon>Heterobranchia</taxon>
        <taxon>Euthyneura</taxon>
        <taxon>Panpulmonata</taxon>
        <taxon>Hygrophila</taxon>
        <taxon>Lymnaeoidea</taxon>
        <taxon>Lymnaeidae</taxon>
        <taxon>Lymnaea</taxon>
    </lineage>
</organism>
<comment type="caution">
    <text evidence="4">The sequence shown here is derived from an EMBL/GenBank/DDBJ whole genome shotgun (WGS) entry which is preliminary data.</text>
</comment>
<dbReference type="Gene3D" id="3.80.10.10">
    <property type="entry name" value="Ribonuclease Inhibitor"/>
    <property type="match status" value="2"/>
</dbReference>
<dbReference type="PANTHER" id="PTHR45712">
    <property type="entry name" value="AGAP008170-PA"/>
    <property type="match status" value="1"/>
</dbReference>
<feature type="signal peptide" evidence="3">
    <location>
        <begin position="1"/>
        <end position="18"/>
    </location>
</feature>
<keyword evidence="3" id="KW-0732">Signal</keyword>